<dbReference type="InterPro" id="IPR002935">
    <property type="entry name" value="SAM_O-MeTrfase"/>
</dbReference>
<sequence>MNKQTKQEILRLYKTFQEEDSTKENRLDRWRNLEPESAELISTIVKTQQFRNLLEIGTSNGFSTLWLADAALSTAGKLTTLEIDATRTAKAREHLAQFDLLSPVTLLTLDAKAFLETADPVFDFIFLDAQRSYYTSYWPDLKRLLQTPNSLLIVDNAVSHHDQVSDFIALIQREGVYTTHVDPVGAGLLFVSKK</sequence>
<keyword evidence="2 4" id="KW-0808">Transferase</keyword>
<dbReference type="PANTHER" id="PTHR43167:SF1">
    <property type="entry name" value="PUTATIVE (AFU_ORTHOLOGUE AFUA_6G01830)-RELATED"/>
    <property type="match status" value="1"/>
</dbReference>
<evidence type="ECO:0000256" key="2">
    <source>
        <dbReference type="ARBA" id="ARBA00022679"/>
    </source>
</evidence>
<evidence type="ECO:0000256" key="3">
    <source>
        <dbReference type="ARBA" id="ARBA00022691"/>
    </source>
</evidence>
<keyword evidence="5" id="KW-1185">Reference proteome</keyword>
<evidence type="ECO:0000256" key="1">
    <source>
        <dbReference type="ARBA" id="ARBA00022603"/>
    </source>
</evidence>
<accession>A0A7K1GTM5</accession>
<organism evidence="4 5">
    <name type="scientific">Myroides pelagicus</name>
    <dbReference type="NCBI Taxonomy" id="270914"/>
    <lineage>
        <taxon>Bacteria</taxon>
        <taxon>Pseudomonadati</taxon>
        <taxon>Bacteroidota</taxon>
        <taxon>Flavobacteriia</taxon>
        <taxon>Flavobacteriales</taxon>
        <taxon>Flavobacteriaceae</taxon>
        <taxon>Myroides</taxon>
    </lineage>
</organism>
<evidence type="ECO:0000313" key="4">
    <source>
        <dbReference type="EMBL" id="MTH31034.1"/>
    </source>
</evidence>
<dbReference type="PANTHER" id="PTHR43167">
    <property type="entry name" value="PUTATIVE (AFU_ORTHOLOGUE AFUA_6G01830)-RELATED"/>
    <property type="match status" value="1"/>
</dbReference>
<proteinExistence type="predicted"/>
<evidence type="ECO:0000313" key="5">
    <source>
        <dbReference type="Proteomes" id="UP000488936"/>
    </source>
</evidence>
<dbReference type="GO" id="GO:0032259">
    <property type="term" value="P:methylation"/>
    <property type="evidence" value="ECO:0007669"/>
    <property type="project" value="UniProtKB-KW"/>
</dbReference>
<name>A0A7K1GTM5_9FLAO</name>
<dbReference type="Pfam" id="PF01596">
    <property type="entry name" value="Methyltransf_3"/>
    <property type="match status" value="1"/>
</dbReference>
<comment type="caution">
    <text evidence="4">The sequence shown here is derived from an EMBL/GenBank/DDBJ whole genome shotgun (WGS) entry which is preliminary data.</text>
</comment>
<gene>
    <name evidence="4" type="ORF">GJV77_14265</name>
</gene>
<reference evidence="4 5" key="1">
    <citation type="journal article" date="2006" name="Int. J. Syst. Evol. Microbiol.">
        <title>Myroides pelagicus sp. nov., isolated from seawater in Thailand.</title>
        <authorList>
            <person name="Yoon J."/>
            <person name="Maneerat S."/>
            <person name="Kawai F."/>
            <person name="Yokota A."/>
        </authorList>
    </citation>
    <scope>NUCLEOTIDE SEQUENCE [LARGE SCALE GENOMIC DNA]</scope>
    <source>
        <strain evidence="4 5">SM1T</strain>
    </source>
</reference>
<dbReference type="CDD" id="cd02440">
    <property type="entry name" value="AdoMet_MTases"/>
    <property type="match status" value="1"/>
</dbReference>
<keyword evidence="1 4" id="KW-0489">Methyltransferase</keyword>
<dbReference type="EMBL" id="WMJY01000060">
    <property type="protein sequence ID" value="MTH31034.1"/>
    <property type="molecule type" value="Genomic_DNA"/>
</dbReference>
<dbReference type="InterPro" id="IPR029063">
    <property type="entry name" value="SAM-dependent_MTases_sf"/>
</dbReference>
<keyword evidence="3" id="KW-0949">S-adenosyl-L-methionine</keyword>
<dbReference type="PROSITE" id="PS51682">
    <property type="entry name" value="SAM_OMT_I"/>
    <property type="match status" value="1"/>
</dbReference>
<dbReference type="SUPFAM" id="SSF53335">
    <property type="entry name" value="S-adenosyl-L-methionine-dependent methyltransferases"/>
    <property type="match status" value="1"/>
</dbReference>
<dbReference type="Gene3D" id="3.40.50.150">
    <property type="entry name" value="Vaccinia Virus protein VP39"/>
    <property type="match status" value="1"/>
</dbReference>
<dbReference type="GO" id="GO:0008171">
    <property type="term" value="F:O-methyltransferase activity"/>
    <property type="evidence" value="ECO:0007669"/>
    <property type="project" value="InterPro"/>
</dbReference>
<dbReference type="Proteomes" id="UP000488936">
    <property type="component" value="Unassembled WGS sequence"/>
</dbReference>
<dbReference type="RefSeq" id="WP_155037000.1">
    <property type="nucleotide sequence ID" value="NZ_JBHTIG010000007.1"/>
</dbReference>
<dbReference type="OrthoDB" id="9799672at2"/>
<protein>
    <submittedName>
        <fullName evidence="4">Methyltransferase</fullName>
    </submittedName>
</protein>
<dbReference type="AlphaFoldDB" id="A0A7K1GTM5"/>